<evidence type="ECO:0000313" key="3">
    <source>
        <dbReference type="Proteomes" id="UP000030655"/>
    </source>
</evidence>
<dbReference type="VEuPathDB" id="MicrosporidiaDB:H312_03452"/>
<organism evidence="2 3">
    <name type="scientific">Anncaliia algerae PRA339</name>
    <dbReference type="NCBI Taxonomy" id="1288291"/>
    <lineage>
        <taxon>Eukaryota</taxon>
        <taxon>Fungi</taxon>
        <taxon>Fungi incertae sedis</taxon>
        <taxon>Microsporidia</taxon>
        <taxon>Tubulinosematoidea</taxon>
        <taxon>Tubulinosematidae</taxon>
        <taxon>Anncaliia</taxon>
    </lineage>
</organism>
<evidence type="ECO:0000259" key="1">
    <source>
        <dbReference type="Pfam" id="PF12762"/>
    </source>
</evidence>
<sequence length="95" mass="11384">MPGSIVHTDEHASYKKLCKLGHNHGSVCHKFKFVNKETIFHTQFVESFHNCLKLEIKKRKMIYTSKRFDFLAEFIWKFNHKNDRFQSLLNLIKLS</sequence>
<dbReference type="Proteomes" id="UP000030655">
    <property type="component" value="Unassembled WGS sequence"/>
</dbReference>
<protein>
    <recommendedName>
        <fullName evidence="1">ISXO2-like transposase domain-containing protein</fullName>
    </recommendedName>
</protein>
<evidence type="ECO:0000313" key="2">
    <source>
        <dbReference type="EMBL" id="KCZ79162.1"/>
    </source>
</evidence>
<reference evidence="3" key="1">
    <citation type="submission" date="2013-02" db="EMBL/GenBank/DDBJ databases">
        <authorList>
            <consortium name="The Broad Institute Genome Sequencing Platform"/>
            <person name="Cuomo C."/>
            <person name="Becnel J."/>
            <person name="Sanscrainte N."/>
            <person name="Walker B."/>
            <person name="Young S.K."/>
            <person name="Zeng Q."/>
            <person name="Gargeya S."/>
            <person name="Fitzgerald M."/>
            <person name="Haas B."/>
            <person name="Abouelleil A."/>
            <person name="Alvarado L."/>
            <person name="Arachchi H.M."/>
            <person name="Berlin A.M."/>
            <person name="Chapman S.B."/>
            <person name="Dewar J."/>
            <person name="Goldberg J."/>
            <person name="Griggs A."/>
            <person name="Gujja S."/>
            <person name="Hansen M."/>
            <person name="Howarth C."/>
            <person name="Imamovic A."/>
            <person name="Larimer J."/>
            <person name="McCowan C."/>
            <person name="Murphy C."/>
            <person name="Neiman D."/>
            <person name="Pearson M."/>
            <person name="Priest M."/>
            <person name="Roberts A."/>
            <person name="Saif S."/>
            <person name="Shea T."/>
            <person name="Sisk P."/>
            <person name="Sykes S."/>
            <person name="Wortman J."/>
            <person name="Nusbaum C."/>
            <person name="Birren B."/>
        </authorList>
    </citation>
    <scope>NUCLEOTIDE SEQUENCE [LARGE SCALE GENOMIC DNA]</scope>
    <source>
        <strain evidence="3">PRA339</strain>
    </source>
</reference>
<dbReference type="InterPro" id="IPR053164">
    <property type="entry name" value="IS1016-like_transposase"/>
</dbReference>
<dbReference type="AlphaFoldDB" id="A0A059EWC3"/>
<proteinExistence type="predicted"/>
<dbReference type="InterPro" id="IPR024445">
    <property type="entry name" value="Tnp_ISXO2-like"/>
</dbReference>
<reference evidence="2 3" key="2">
    <citation type="submission" date="2014-03" db="EMBL/GenBank/DDBJ databases">
        <title>The Genome Sequence of Anncaliia algerae insect isolate PRA339.</title>
        <authorList>
            <consortium name="The Broad Institute Genome Sequencing Platform"/>
            <consortium name="The Broad Institute Genome Sequencing Center for Infectious Disease"/>
            <person name="Cuomo C."/>
            <person name="Becnel J."/>
            <person name="Sanscrainte N."/>
            <person name="Walker B."/>
            <person name="Young S.K."/>
            <person name="Zeng Q."/>
            <person name="Gargeya S."/>
            <person name="Fitzgerald M."/>
            <person name="Haas B."/>
            <person name="Abouelleil A."/>
            <person name="Alvarado L."/>
            <person name="Arachchi H.M."/>
            <person name="Berlin A.M."/>
            <person name="Chapman S.B."/>
            <person name="Dewar J."/>
            <person name="Goldberg J."/>
            <person name="Griggs A."/>
            <person name="Gujja S."/>
            <person name="Hansen M."/>
            <person name="Howarth C."/>
            <person name="Imamovic A."/>
            <person name="Larimer J."/>
            <person name="McCowan C."/>
            <person name="Murphy C."/>
            <person name="Neiman D."/>
            <person name="Pearson M."/>
            <person name="Priest M."/>
            <person name="Roberts A."/>
            <person name="Saif S."/>
            <person name="Shea T."/>
            <person name="Sisk P."/>
            <person name="Sykes S."/>
            <person name="Wortman J."/>
            <person name="Nusbaum C."/>
            <person name="Birren B."/>
        </authorList>
    </citation>
    <scope>NUCLEOTIDE SEQUENCE [LARGE SCALE GENOMIC DNA]</scope>
    <source>
        <strain evidence="2 3">PRA339</strain>
    </source>
</reference>
<gene>
    <name evidence="2" type="ORF">H312_03452</name>
</gene>
<accession>A0A059EWC3</accession>
<dbReference type="HOGENOM" id="CLU_044348_8_1_1"/>
<dbReference type="PANTHER" id="PTHR47163:SF2">
    <property type="entry name" value="SI:DKEY-17M8.2"/>
    <property type="match status" value="1"/>
</dbReference>
<name>A0A059EWC3_9MICR</name>
<dbReference type="PANTHER" id="PTHR47163">
    <property type="entry name" value="DDE_TNP_IS1595 DOMAIN-CONTAINING PROTEIN"/>
    <property type="match status" value="1"/>
</dbReference>
<feature type="domain" description="ISXO2-like transposase" evidence="1">
    <location>
        <begin position="2"/>
        <end position="79"/>
    </location>
</feature>
<dbReference type="Pfam" id="PF12762">
    <property type="entry name" value="DDE_Tnp_IS1595"/>
    <property type="match status" value="1"/>
</dbReference>
<keyword evidence="3" id="KW-1185">Reference proteome</keyword>
<dbReference type="EMBL" id="KK365340">
    <property type="protein sequence ID" value="KCZ79162.1"/>
    <property type="molecule type" value="Genomic_DNA"/>
</dbReference>